<name>A0AAV6K4C3_9ERIC</name>
<dbReference type="Proteomes" id="UP000823749">
    <property type="component" value="Chromosome 5"/>
</dbReference>
<feature type="compositionally biased region" description="Acidic residues" evidence="2">
    <location>
        <begin position="50"/>
        <end position="59"/>
    </location>
</feature>
<sequence length="550" mass="61323">MPMSLTQLSFGSQKKNQVPSSSSQSFHNYYDGYEVAEEEGDRVEFSDKDEVGDEEEIGSAEDCLSVPTVEQHFDLDSGATNEVIVREDENISISYQVQELKGEESHELVHIISQHVNTISNIELCEPHGESHLGDNQGHEKEVTEANISGTSESNGILRTSQLQGINLHVELNPNVLIGSGITVTKKMMQGKVKTEKSIGLMSKHNESNDLDNGDEYDTEAMAVYMKNFKSFFKNQISKHDNNVKKQKQAYRVIKTWGDSESEKGDNNKDKENYMTFVASLNSCEDSESSDNELEEEESIGDLETLKAEYNDLYSKSIKVNKMNIKLIEKLRDTEKINRNYARDLLASQAHEKELDEKNDLLNKEYANLTKNFNALQDEMHGCVENNKFLESNVVKLQRELDNANAIFKKMNTSSQALDDMLSVQKAGLNKEGLGYVEGASSSKAGGKMVFVKANNRTLTPPVAEKAKSPIKMNNVEYACINPRNRLGSPGFCLMQWQLSGGGRQRHYGLPLRPPLGFDGSSLTVMGSSVAVVSGGWCVSPWVADRLVAW</sequence>
<gene>
    <name evidence="3" type="ORF">RHGRI_013032</name>
</gene>
<keyword evidence="4" id="KW-1185">Reference proteome</keyword>
<comment type="caution">
    <text evidence="3">The sequence shown here is derived from an EMBL/GenBank/DDBJ whole genome shotgun (WGS) entry which is preliminary data.</text>
</comment>
<evidence type="ECO:0000313" key="4">
    <source>
        <dbReference type="Proteomes" id="UP000823749"/>
    </source>
</evidence>
<dbReference type="AlphaFoldDB" id="A0AAV6K4C3"/>
<feature type="coiled-coil region" evidence="1">
    <location>
        <begin position="352"/>
        <end position="414"/>
    </location>
</feature>
<keyword evidence="1" id="KW-0175">Coiled coil</keyword>
<reference evidence="3" key="1">
    <citation type="submission" date="2020-08" db="EMBL/GenBank/DDBJ databases">
        <title>Plant Genome Project.</title>
        <authorList>
            <person name="Zhang R.-G."/>
        </authorList>
    </citation>
    <scope>NUCLEOTIDE SEQUENCE</scope>
    <source>
        <strain evidence="3">WSP0</strain>
        <tissue evidence="3">Leaf</tissue>
    </source>
</reference>
<accession>A0AAV6K4C3</accession>
<feature type="compositionally biased region" description="Polar residues" evidence="2">
    <location>
        <begin position="1"/>
        <end position="27"/>
    </location>
</feature>
<feature type="region of interest" description="Disordered" evidence="2">
    <location>
        <begin position="1"/>
        <end position="62"/>
    </location>
</feature>
<protein>
    <submittedName>
        <fullName evidence="3">Uncharacterized protein</fullName>
    </submittedName>
</protein>
<dbReference type="EMBL" id="JACTNZ010000005">
    <property type="protein sequence ID" value="KAG5547219.1"/>
    <property type="molecule type" value="Genomic_DNA"/>
</dbReference>
<proteinExistence type="predicted"/>
<evidence type="ECO:0000256" key="1">
    <source>
        <dbReference type="SAM" id="Coils"/>
    </source>
</evidence>
<organism evidence="3 4">
    <name type="scientific">Rhododendron griersonianum</name>
    <dbReference type="NCBI Taxonomy" id="479676"/>
    <lineage>
        <taxon>Eukaryota</taxon>
        <taxon>Viridiplantae</taxon>
        <taxon>Streptophyta</taxon>
        <taxon>Embryophyta</taxon>
        <taxon>Tracheophyta</taxon>
        <taxon>Spermatophyta</taxon>
        <taxon>Magnoliopsida</taxon>
        <taxon>eudicotyledons</taxon>
        <taxon>Gunneridae</taxon>
        <taxon>Pentapetalae</taxon>
        <taxon>asterids</taxon>
        <taxon>Ericales</taxon>
        <taxon>Ericaceae</taxon>
        <taxon>Ericoideae</taxon>
        <taxon>Rhodoreae</taxon>
        <taxon>Rhododendron</taxon>
    </lineage>
</organism>
<evidence type="ECO:0000313" key="3">
    <source>
        <dbReference type="EMBL" id="KAG5547219.1"/>
    </source>
</evidence>
<evidence type="ECO:0000256" key="2">
    <source>
        <dbReference type="SAM" id="MobiDB-lite"/>
    </source>
</evidence>